<dbReference type="Proteomes" id="UP000222163">
    <property type="component" value="Unassembled WGS sequence"/>
</dbReference>
<protein>
    <submittedName>
        <fullName evidence="1">Uncharacterized protein</fullName>
    </submittedName>
</protein>
<name>A0A2G1BU98_9FLAO</name>
<evidence type="ECO:0000313" key="1">
    <source>
        <dbReference type="EMBL" id="PHN97623.1"/>
    </source>
</evidence>
<gene>
    <name evidence="1" type="ORF">CSC81_08535</name>
</gene>
<reference evidence="1 2" key="1">
    <citation type="journal article" date="2016" name="Nat. Commun.">
        <title>Microbial interactions lead to rapid micro-scale successions on model marine particles.</title>
        <authorList>
            <person name="Datta M.S."/>
            <person name="Sliwerska E."/>
            <person name="Gore J."/>
            <person name="Polz M.F."/>
            <person name="Cordero O.X."/>
        </authorList>
    </citation>
    <scope>NUCLEOTIDE SEQUENCE [LARGE SCALE GENOMIC DNA]</scope>
    <source>
        <strain evidence="1 2">4G03</strain>
    </source>
</reference>
<dbReference type="EMBL" id="PDUU01000006">
    <property type="protein sequence ID" value="PHN97623.1"/>
    <property type="molecule type" value="Genomic_DNA"/>
</dbReference>
<dbReference type="AlphaFoldDB" id="A0A2G1BU98"/>
<evidence type="ECO:0000313" key="2">
    <source>
        <dbReference type="Proteomes" id="UP000222163"/>
    </source>
</evidence>
<comment type="caution">
    <text evidence="1">The sequence shown here is derived from an EMBL/GenBank/DDBJ whole genome shotgun (WGS) entry which is preliminary data.</text>
</comment>
<organism evidence="1 2">
    <name type="scientific">Tenacibaculum discolor</name>
    <dbReference type="NCBI Taxonomy" id="361581"/>
    <lineage>
        <taxon>Bacteria</taxon>
        <taxon>Pseudomonadati</taxon>
        <taxon>Bacteroidota</taxon>
        <taxon>Flavobacteriia</taxon>
        <taxon>Flavobacteriales</taxon>
        <taxon>Flavobacteriaceae</taxon>
        <taxon>Tenacibaculum</taxon>
    </lineage>
</organism>
<proteinExistence type="predicted"/>
<accession>A0A2G1BU98</accession>
<sequence length="115" mass="13622">MLNKIKNDMKIEYYSEFDDNDFPIVKKLDIEIDESLPITMLLESIHKLTKIPKYREIKWDGKVEKIACSYYFKNSNEPYDFEMIMDLNKPISDFPKKGSKEELSLFIDKNTGLVN</sequence>